<sequence length="158" mass="18082">MKNARVRLRRAGPGDAAAIAEHNLILSVETETRRLDPATVRCGVEAVLSDPAKGFYVLAESGGRIAGQCMVTFEWSDWRCGYFWWIQSVFVQEAYRRTGVFSRIFEAIDREARKRPDVVGIRLYADRDNLAALEAYRSLGLRTTRYLLLERDYTDEGR</sequence>
<dbReference type="Pfam" id="PF00583">
    <property type="entry name" value="Acetyltransf_1"/>
    <property type="match status" value="1"/>
</dbReference>
<name>A0A0W8FE87_9ZZZZ</name>
<organism evidence="2">
    <name type="scientific">hydrocarbon metagenome</name>
    <dbReference type="NCBI Taxonomy" id="938273"/>
    <lineage>
        <taxon>unclassified sequences</taxon>
        <taxon>metagenomes</taxon>
        <taxon>ecological metagenomes</taxon>
    </lineage>
</organism>
<dbReference type="SUPFAM" id="SSF55729">
    <property type="entry name" value="Acyl-CoA N-acyltransferases (Nat)"/>
    <property type="match status" value="1"/>
</dbReference>
<dbReference type="AlphaFoldDB" id="A0A0W8FE87"/>
<protein>
    <submittedName>
        <fullName evidence="2">Acetyltransferase, gnat family</fullName>
    </submittedName>
</protein>
<dbReference type="Gene3D" id="3.40.630.30">
    <property type="match status" value="1"/>
</dbReference>
<keyword evidence="2" id="KW-0808">Transferase</keyword>
<accession>A0A0W8FE87</accession>
<gene>
    <name evidence="2" type="ORF">ASZ90_011098</name>
</gene>
<comment type="caution">
    <text evidence="2">The sequence shown here is derived from an EMBL/GenBank/DDBJ whole genome shotgun (WGS) entry which is preliminary data.</text>
</comment>
<dbReference type="CDD" id="cd04301">
    <property type="entry name" value="NAT_SF"/>
    <property type="match status" value="1"/>
</dbReference>
<feature type="domain" description="N-acetyltransferase" evidence="1">
    <location>
        <begin position="6"/>
        <end position="158"/>
    </location>
</feature>
<evidence type="ECO:0000259" key="1">
    <source>
        <dbReference type="PROSITE" id="PS51186"/>
    </source>
</evidence>
<dbReference type="InterPro" id="IPR016181">
    <property type="entry name" value="Acyl_CoA_acyltransferase"/>
</dbReference>
<dbReference type="InterPro" id="IPR000182">
    <property type="entry name" value="GNAT_dom"/>
</dbReference>
<proteinExistence type="predicted"/>
<dbReference type="EMBL" id="LNQE01001317">
    <property type="protein sequence ID" value="KUG19191.1"/>
    <property type="molecule type" value="Genomic_DNA"/>
</dbReference>
<dbReference type="GO" id="GO:0016747">
    <property type="term" value="F:acyltransferase activity, transferring groups other than amino-acyl groups"/>
    <property type="evidence" value="ECO:0007669"/>
    <property type="project" value="InterPro"/>
</dbReference>
<evidence type="ECO:0000313" key="2">
    <source>
        <dbReference type="EMBL" id="KUG19191.1"/>
    </source>
</evidence>
<reference evidence="2" key="1">
    <citation type="journal article" date="2015" name="Proc. Natl. Acad. Sci. U.S.A.">
        <title>Networks of energetic and metabolic interactions define dynamics in microbial communities.</title>
        <authorList>
            <person name="Embree M."/>
            <person name="Liu J.K."/>
            <person name="Al-Bassam M.M."/>
            <person name="Zengler K."/>
        </authorList>
    </citation>
    <scope>NUCLEOTIDE SEQUENCE</scope>
</reference>
<dbReference type="PROSITE" id="PS51186">
    <property type="entry name" value="GNAT"/>
    <property type="match status" value="1"/>
</dbReference>